<feature type="region of interest" description="Disordered" evidence="1">
    <location>
        <begin position="1"/>
        <end position="20"/>
    </location>
</feature>
<dbReference type="AlphaFoldDB" id="A0A2N9L475"/>
<name>A0A2N9L475_9BACT</name>
<sequence>MVDTDCPPPHPNRRIHTKDEKPIMSMIADLLQQKVGLSPDQAQQAEQVVVQHLMSKVPSEFQGMLGSVLGTGAAEGQPAAAESAGLSSLLGEATSLFGSNKS</sequence>
<accession>A0A2N9L475</accession>
<protein>
    <submittedName>
        <fullName evidence="2">Uncharacterized protein</fullName>
    </submittedName>
</protein>
<organism evidence="2 3">
    <name type="scientific">Candidatus Sulfuritelmatomonas gaucii</name>
    <dbReference type="NCBI Taxonomy" id="2043161"/>
    <lineage>
        <taxon>Bacteria</taxon>
        <taxon>Pseudomonadati</taxon>
        <taxon>Acidobacteriota</taxon>
        <taxon>Terriglobia</taxon>
        <taxon>Terriglobales</taxon>
        <taxon>Acidobacteriaceae</taxon>
        <taxon>Candidatus Sulfuritelmatomonas</taxon>
    </lineage>
</organism>
<dbReference type="EMBL" id="OKRB01000028">
    <property type="protein sequence ID" value="SPE18029.1"/>
    <property type="molecule type" value="Genomic_DNA"/>
</dbReference>
<dbReference type="Proteomes" id="UP000239735">
    <property type="component" value="Unassembled WGS sequence"/>
</dbReference>
<evidence type="ECO:0000313" key="2">
    <source>
        <dbReference type="EMBL" id="SPE18029.1"/>
    </source>
</evidence>
<evidence type="ECO:0000313" key="3">
    <source>
        <dbReference type="Proteomes" id="UP000239735"/>
    </source>
</evidence>
<evidence type="ECO:0000256" key="1">
    <source>
        <dbReference type="SAM" id="MobiDB-lite"/>
    </source>
</evidence>
<reference evidence="3" key="1">
    <citation type="submission" date="2018-02" db="EMBL/GenBank/DDBJ databases">
        <authorList>
            <person name="Hausmann B."/>
        </authorList>
    </citation>
    <scope>NUCLEOTIDE SEQUENCE [LARGE SCALE GENOMIC DNA]</scope>
    <source>
        <strain evidence="3">Peat soil MAG SbA5</strain>
    </source>
</reference>
<gene>
    <name evidence="2" type="ORF">SBA5_1230008</name>
</gene>
<feature type="compositionally biased region" description="Pro residues" evidence="1">
    <location>
        <begin position="1"/>
        <end position="10"/>
    </location>
</feature>
<proteinExistence type="predicted"/>